<protein>
    <submittedName>
        <fullName evidence="7">Holin</fullName>
    </submittedName>
</protein>
<dbReference type="Pfam" id="PF05105">
    <property type="entry name" value="Phage_holin_4_1"/>
    <property type="match status" value="1"/>
</dbReference>
<dbReference type="Proteomes" id="UP000467635">
    <property type="component" value="Unassembled WGS sequence"/>
</dbReference>
<comment type="similarity">
    <text evidence="5">Belongs to the bacteriophage holin family. Cp-1 holin subfamily.</text>
</comment>
<reference evidence="7 8" key="1">
    <citation type="submission" date="2019-11" db="EMBL/GenBank/DDBJ databases">
        <title>Draft Genome Sequence of Plant Growth-Promoting Rhizosphere-Associated Bacteria.</title>
        <authorList>
            <person name="Vasilyev I.Y."/>
            <person name="Radchenko V."/>
            <person name="Ilnitskaya E.V."/>
        </authorList>
    </citation>
    <scope>NUCLEOTIDE SEQUENCE [LARGE SCALE GENOMIC DNA]</scope>
    <source>
        <strain evidence="7 8">VRA_01-1sq_f</strain>
    </source>
</reference>
<dbReference type="AlphaFoldDB" id="A0A7X2SSR8"/>
<evidence type="ECO:0000256" key="5">
    <source>
        <dbReference type="ARBA" id="ARBA00023600"/>
    </source>
</evidence>
<name>A0A7X2SSR8_9LACO</name>
<evidence type="ECO:0000256" key="3">
    <source>
        <dbReference type="ARBA" id="ARBA00022989"/>
    </source>
</evidence>
<feature type="transmembrane region" description="Helical" evidence="6">
    <location>
        <begin position="76"/>
        <end position="93"/>
    </location>
</feature>
<proteinExistence type="inferred from homology"/>
<dbReference type="EMBL" id="WKKX01000469">
    <property type="protein sequence ID" value="MSE08846.1"/>
    <property type="molecule type" value="Genomic_DNA"/>
</dbReference>
<organism evidence="7 8">
    <name type="scientific">Ligilactobacillus salivarius</name>
    <dbReference type="NCBI Taxonomy" id="1624"/>
    <lineage>
        <taxon>Bacteria</taxon>
        <taxon>Bacillati</taxon>
        <taxon>Bacillota</taxon>
        <taxon>Bacilli</taxon>
        <taxon>Lactobacillales</taxon>
        <taxon>Lactobacillaceae</taxon>
        <taxon>Ligilactobacillus</taxon>
    </lineage>
</organism>
<evidence type="ECO:0000313" key="8">
    <source>
        <dbReference type="Proteomes" id="UP000467635"/>
    </source>
</evidence>
<sequence length="165" mass="18740">MGRNKGDGYVHYLAEIAPKPPFHQLMMNGYYKLIDNKLIFLLFIAIMLDIGTGLLKSLVQKSTQGKPHSTKGIIGVLKHMTVFFSIVVIYPYFDIQGLSVYVDSFVLAVISTYAISIAENWGQAKLPGYQYLSKYLAKLQDDYDGRTNSEKLTDILNELKKEHRK</sequence>
<keyword evidence="2 6" id="KW-0812">Transmembrane</keyword>
<evidence type="ECO:0000256" key="6">
    <source>
        <dbReference type="SAM" id="Phobius"/>
    </source>
</evidence>
<accession>A0A7X2SSR8</accession>
<feature type="transmembrane region" description="Helical" evidence="6">
    <location>
        <begin position="38"/>
        <end position="55"/>
    </location>
</feature>
<gene>
    <name evidence="7" type="ORF">GKC33_09120</name>
</gene>
<comment type="subcellular location">
    <subcellularLocation>
        <location evidence="1">Membrane</location>
        <topology evidence="1">Multi-pass membrane protein</topology>
    </subcellularLocation>
</comment>
<evidence type="ECO:0000256" key="1">
    <source>
        <dbReference type="ARBA" id="ARBA00004141"/>
    </source>
</evidence>
<dbReference type="InterPro" id="IPR006480">
    <property type="entry name" value="Phage_holin_4_1"/>
</dbReference>
<comment type="caution">
    <text evidence="7">The sequence shown here is derived from an EMBL/GenBank/DDBJ whole genome shotgun (WGS) entry which is preliminary data.</text>
</comment>
<keyword evidence="4 6" id="KW-0472">Membrane</keyword>
<evidence type="ECO:0000256" key="2">
    <source>
        <dbReference type="ARBA" id="ARBA00022692"/>
    </source>
</evidence>
<dbReference type="GO" id="GO:0016020">
    <property type="term" value="C:membrane"/>
    <property type="evidence" value="ECO:0007669"/>
    <property type="project" value="UniProtKB-SubCell"/>
</dbReference>
<keyword evidence="3 6" id="KW-1133">Transmembrane helix</keyword>
<feature type="transmembrane region" description="Helical" evidence="6">
    <location>
        <begin position="99"/>
        <end position="118"/>
    </location>
</feature>
<evidence type="ECO:0000313" key="7">
    <source>
        <dbReference type="EMBL" id="MSE08846.1"/>
    </source>
</evidence>
<evidence type="ECO:0000256" key="4">
    <source>
        <dbReference type="ARBA" id="ARBA00023136"/>
    </source>
</evidence>